<organism evidence="1 2">
    <name type="scientific">Granulicatella elegans ATCC 700633</name>
    <dbReference type="NCBI Taxonomy" id="626369"/>
    <lineage>
        <taxon>Bacteria</taxon>
        <taxon>Bacillati</taxon>
        <taxon>Bacillota</taxon>
        <taxon>Bacilli</taxon>
        <taxon>Lactobacillales</taxon>
        <taxon>Carnobacteriaceae</taxon>
        <taxon>Granulicatella</taxon>
    </lineage>
</organism>
<protein>
    <recommendedName>
        <fullName evidence="3">NYN domain-containing protein</fullName>
    </recommendedName>
</protein>
<dbReference type="HOGENOM" id="CLU_101326_2_0_9"/>
<dbReference type="OrthoDB" id="9792160at2"/>
<evidence type="ECO:0000313" key="1">
    <source>
        <dbReference type="EMBL" id="EEW92469.1"/>
    </source>
</evidence>
<evidence type="ECO:0008006" key="3">
    <source>
        <dbReference type="Google" id="ProtNLM"/>
    </source>
</evidence>
<reference evidence="1" key="1">
    <citation type="submission" date="2009-09" db="EMBL/GenBank/DDBJ databases">
        <authorList>
            <consortium name="The Broad Institute Genome Sequencing Platform"/>
            <person name="Ward D."/>
            <person name="Feldgarden M."/>
            <person name="Earl A."/>
            <person name="Young S.K."/>
            <person name="Zeng Q."/>
            <person name="Koehrsen M."/>
            <person name="Alvarado L."/>
            <person name="Berlin A."/>
            <person name="Bochicchio J."/>
            <person name="Borenstein D."/>
            <person name="Chapman S.B."/>
            <person name="Chen Z."/>
            <person name="Engels R."/>
            <person name="Freedman E."/>
            <person name="Gellesch M."/>
            <person name="Goldberg J."/>
            <person name="Griggs A."/>
            <person name="Gujja S."/>
            <person name="Heilman E."/>
            <person name="Heiman D."/>
            <person name="Hepburn T."/>
            <person name="Howarth C."/>
            <person name="Jen D."/>
            <person name="Larson L."/>
            <person name="Lewis B."/>
            <person name="Mehta T."/>
            <person name="Park D."/>
            <person name="Pearson M."/>
            <person name="Roberts A."/>
            <person name="Saif S."/>
            <person name="Shea T."/>
            <person name="Shenoy N."/>
            <person name="Sisk P."/>
            <person name="Stolte C."/>
            <person name="Sykes S."/>
            <person name="Thomson T."/>
            <person name="Walk T."/>
            <person name="White J."/>
            <person name="Yandava C."/>
            <person name="Sibley C.D."/>
            <person name="Field T.R."/>
            <person name="Grinwis M."/>
            <person name="Eshaghurshan C.S."/>
            <person name="Surette M.G."/>
            <person name="Haas B."/>
            <person name="Nusbaum C."/>
            <person name="Birren B."/>
        </authorList>
    </citation>
    <scope>NUCLEOTIDE SEQUENCE [LARGE SCALE GENOMIC DNA]</scope>
    <source>
        <strain evidence="1">ATCC 700633</strain>
    </source>
</reference>
<dbReference type="Proteomes" id="UP000002939">
    <property type="component" value="Unassembled WGS sequence"/>
</dbReference>
<dbReference type="EMBL" id="ACRF02000001">
    <property type="protein sequence ID" value="EEW92469.1"/>
    <property type="molecule type" value="Genomic_DNA"/>
</dbReference>
<dbReference type="InterPro" id="IPR010298">
    <property type="entry name" value="YacP-like"/>
</dbReference>
<comment type="caution">
    <text evidence="1">The sequence shown here is derived from an EMBL/GenBank/DDBJ whole genome shotgun (WGS) entry which is preliminary data.</text>
</comment>
<accession>D0BNK4</accession>
<dbReference type="AlphaFoldDB" id="D0BNK4"/>
<sequence>MKKQLYIIDGYNMIGAWPELVSLKKQGDLESARDLLIHHCANFRKFEHVEVWIVFDAQFVPGITQSFESSQVKVIFTAEDETADEYIERTVSEMNTQVIQVSVATSDLAEQWVIFQKGALRKSAREFFKEIQRSKKKQDQLSRQYQEISRRRSPWSDEQMDKLNILRFKLQEKD</sequence>
<dbReference type="CDD" id="cd10912">
    <property type="entry name" value="PIN_YacP-like"/>
    <property type="match status" value="1"/>
</dbReference>
<dbReference type="PANTHER" id="PTHR34547">
    <property type="entry name" value="YACP-LIKE NYN DOMAIN PROTEIN"/>
    <property type="match status" value="1"/>
</dbReference>
<gene>
    <name evidence="1" type="ORF">HMPREF0446_01539</name>
</gene>
<dbReference type="RefSeq" id="WP_006703815.1">
    <property type="nucleotide sequence ID" value="NZ_KI391971.1"/>
</dbReference>
<keyword evidence="2" id="KW-1185">Reference proteome</keyword>
<dbReference type="eggNOG" id="COG3688">
    <property type="taxonomic scope" value="Bacteria"/>
</dbReference>
<reference evidence="1" key="2">
    <citation type="submission" date="2011-10" db="EMBL/GenBank/DDBJ databases">
        <title>The Genome Sequence of Granulicatella elegans ATCC 700633.</title>
        <authorList>
            <consortium name="The Broad Institute Genome Sequencing Platform"/>
            <consortium name="The Broad Institute Genome Sequencing Center for Infectious Disease"/>
            <person name="Earl A."/>
            <person name="Ward D."/>
            <person name="Feldgarden M."/>
            <person name="Gevers D."/>
            <person name="Sibley C.D."/>
            <person name="Field T.R."/>
            <person name="Grinwis M."/>
            <person name="Eshaghurshan C.S."/>
            <person name="Surette M.G."/>
            <person name="Young S.K."/>
            <person name="Zeng Q."/>
            <person name="Gargeya S."/>
            <person name="Fitzgerald M."/>
            <person name="Haas B."/>
            <person name="Abouelleil A."/>
            <person name="Alvarado L."/>
            <person name="Arachchi H.M."/>
            <person name="Berlin A."/>
            <person name="Brown A."/>
            <person name="Chapman S.B."/>
            <person name="Chen Z."/>
            <person name="Dunbar C."/>
            <person name="Freedman E."/>
            <person name="Gearin G."/>
            <person name="Goldberg J."/>
            <person name="Griggs A."/>
            <person name="Gujja S."/>
            <person name="Heiman D."/>
            <person name="Howarth C."/>
            <person name="Larson L."/>
            <person name="Lui A."/>
            <person name="MacDonald P.J.P."/>
            <person name="Montmayeur A."/>
            <person name="Murphy C."/>
            <person name="Neiman D."/>
            <person name="Pearson M."/>
            <person name="Priest M."/>
            <person name="Roberts A."/>
            <person name="Saif S."/>
            <person name="Shea T."/>
            <person name="Shenoy N."/>
            <person name="Sisk P."/>
            <person name="Stolte C."/>
            <person name="Sykes S."/>
            <person name="Wortman J."/>
            <person name="Nusbaum C."/>
            <person name="Birren B."/>
        </authorList>
    </citation>
    <scope>NUCLEOTIDE SEQUENCE [LARGE SCALE GENOMIC DNA]</scope>
    <source>
        <strain evidence="1">ATCC 700633</strain>
    </source>
</reference>
<name>D0BNK4_9LACT</name>
<proteinExistence type="predicted"/>
<dbReference type="STRING" id="626369.HMPREF0446_01539"/>
<dbReference type="PANTHER" id="PTHR34547:SF1">
    <property type="entry name" value="YACP-LIKE NYN DOMAIN PROTEIN"/>
    <property type="match status" value="1"/>
</dbReference>
<evidence type="ECO:0000313" key="2">
    <source>
        <dbReference type="Proteomes" id="UP000002939"/>
    </source>
</evidence>
<dbReference type="Pfam" id="PF05991">
    <property type="entry name" value="NYN_YacP"/>
    <property type="match status" value="1"/>
</dbReference>